<dbReference type="EMBL" id="LT629732">
    <property type="protein sequence ID" value="SDS28935.1"/>
    <property type="molecule type" value="Genomic_DNA"/>
</dbReference>
<evidence type="ECO:0000313" key="2">
    <source>
        <dbReference type="Proteomes" id="UP000198983"/>
    </source>
</evidence>
<protein>
    <submittedName>
        <fullName evidence="1">Uncharacterized protein</fullName>
    </submittedName>
</protein>
<accession>A0A1H1R069</accession>
<sequence length="41" mass="4401">MTGTHVDLSHRPPTHPPLYEAEAVTIPAVRAEPARPGLDSI</sequence>
<reference evidence="1 2" key="1">
    <citation type="submission" date="2016-10" db="EMBL/GenBank/DDBJ databases">
        <authorList>
            <person name="de Groot N.N."/>
        </authorList>
    </citation>
    <scope>NUCLEOTIDE SEQUENCE [LARGE SCALE GENOMIC DNA]</scope>
    <source>
        <strain evidence="1 2">DSM 22024</strain>
    </source>
</reference>
<dbReference type="STRING" id="117157.SAMN04489717_2213"/>
<dbReference type="Proteomes" id="UP000198983">
    <property type="component" value="Chromosome I"/>
</dbReference>
<gene>
    <name evidence="1" type="ORF">SAMN04489717_2213</name>
</gene>
<evidence type="ECO:0000313" key="1">
    <source>
        <dbReference type="EMBL" id="SDS28935.1"/>
    </source>
</evidence>
<dbReference type="AlphaFoldDB" id="A0A1H1R069"/>
<proteinExistence type="predicted"/>
<dbReference type="RefSeq" id="WP_277869292.1">
    <property type="nucleotide sequence ID" value="NZ_LT629732.1"/>
</dbReference>
<keyword evidence="2" id="KW-1185">Reference proteome</keyword>
<name>A0A1H1R069_9ACTN</name>
<organism evidence="1 2">
    <name type="scientific">Actinopolymorpha singaporensis</name>
    <dbReference type="NCBI Taxonomy" id="117157"/>
    <lineage>
        <taxon>Bacteria</taxon>
        <taxon>Bacillati</taxon>
        <taxon>Actinomycetota</taxon>
        <taxon>Actinomycetes</taxon>
        <taxon>Propionibacteriales</taxon>
        <taxon>Actinopolymorphaceae</taxon>
        <taxon>Actinopolymorpha</taxon>
    </lineage>
</organism>